<evidence type="ECO:0000313" key="7">
    <source>
        <dbReference type="Proteomes" id="UP000007397"/>
    </source>
</evidence>
<dbReference type="Pfam" id="PF03720">
    <property type="entry name" value="UDPG_MGDP_dh_C"/>
    <property type="match status" value="1"/>
</dbReference>
<dbReference type="GO" id="GO:0000271">
    <property type="term" value="P:polysaccharide biosynthetic process"/>
    <property type="evidence" value="ECO:0007669"/>
    <property type="project" value="InterPro"/>
</dbReference>
<dbReference type="GO" id="GO:0016628">
    <property type="term" value="F:oxidoreductase activity, acting on the CH-CH group of donors, NAD or NADP as acceptor"/>
    <property type="evidence" value="ECO:0007669"/>
    <property type="project" value="InterPro"/>
</dbReference>
<sequence length="427" mass="47447">MDKKLCVIGLGYIGLPTAAVFANYGWNVQGVDVNDRVIETLNKGEVHIEEFGLATLVKEVVSKGYLTADNKPSEASVFIIAVPTPHNENLTANLSYLISATESLLPYLKKDDTIIIESTIPPRTIDDVVGPIISNNGWSIGEDVFLAHCPERVLPGNILKELINNNRIIGGFDSLSAHKAAEVYKTFVKGEVIETVALSAEMAKLMENTFRDVNISLANELAKISEKLNVNTLDVIELANLHPRVNLHTPGPGVGGHCLAVDPYFIIEKAHNEAKLISTAREINNSMPMYIVEQIDKLYQGKGHIGILGITYKGNVDDIRESPALKIINELLDKGYEVKIHDPYVKDESTIFKLSSFEEVIEGSECLLVLSDHNEFIKIDEEKFINKASKPVIFDTKNCMKITNNDIKYINYNNLYLVNEVQSNFVY</sequence>
<dbReference type="Pfam" id="PF03721">
    <property type="entry name" value="UDPG_MGDP_dh_N"/>
    <property type="match status" value="1"/>
</dbReference>
<keyword evidence="2" id="KW-0560">Oxidoreductase</keyword>
<organism evidence="6 7">
    <name type="scientific">Halobacillus halophilus (strain ATCC 35676 / DSM 2266 / JCM 20832 / KCTC 3685 / LMG 17431 / NBRC 102448 / NCIMB 2269)</name>
    <name type="common">Sporosarcina halophila</name>
    <dbReference type="NCBI Taxonomy" id="866895"/>
    <lineage>
        <taxon>Bacteria</taxon>
        <taxon>Bacillati</taxon>
        <taxon>Bacillota</taxon>
        <taxon>Bacilli</taxon>
        <taxon>Bacillales</taxon>
        <taxon>Bacillaceae</taxon>
        <taxon>Halobacillus</taxon>
    </lineage>
</organism>
<accession>I0JRJ5</accession>
<dbReference type="SUPFAM" id="SSF48179">
    <property type="entry name" value="6-phosphogluconate dehydrogenase C-terminal domain-like"/>
    <property type="match status" value="1"/>
</dbReference>
<dbReference type="SUPFAM" id="SSF51735">
    <property type="entry name" value="NAD(P)-binding Rossmann-fold domains"/>
    <property type="match status" value="1"/>
</dbReference>
<feature type="domain" description="UDP-glucose/GDP-mannose dehydrogenase C-terminal" evidence="5">
    <location>
        <begin position="306"/>
        <end position="402"/>
    </location>
</feature>
<gene>
    <name evidence="6" type="ordered locus">HBHAL_4426</name>
</gene>
<evidence type="ECO:0000256" key="2">
    <source>
        <dbReference type="ARBA" id="ARBA00023002"/>
    </source>
</evidence>
<dbReference type="PATRIC" id="fig|866895.3.peg.3461"/>
<dbReference type="Pfam" id="PF00984">
    <property type="entry name" value="UDPG_MGDP_dh"/>
    <property type="match status" value="1"/>
</dbReference>
<keyword evidence="3" id="KW-0520">NAD</keyword>
<dbReference type="AlphaFoldDB" id="I0JRJ5"/>
<dbReference type="STRING" id="866895.HBHAL_4426"/>
<dbReference type="InterPro" id="IPR017476">
    <property type="entry name" value="UDP-Glc/GDP-Man"/>
</dbReference>
<dbReference type="PIRSF" id="PIRSF000124">
    <property type="entry name" value="UDPglc_GDPman_dh"/>
    <property type="match status" value="1"/>
</dbReference>
<dbReference type="InterPro" id="IPR001732">
    <property type="entry name" value="UDP-Glc/GDP-Man_DH_N"/>
</dbReference>
<dbReference type="SUPFAM" id="SSF52413">
    <property type="entry name" value="UDP-glucose/GDP-mannose dehydrogenase C-terminal domain"/>
    <property type="match status" value="1"/>
</dbReference>
<dbReference type="PANTHER" id="PTHR43491">
    <property type="entry name" value="UDP-N-ACETYL-D-MANNOSAMINE DEHYDROGENASE"/>
    <property type="match status" value="1"/>
</dbReference>
<dbReference type="PIRSF" id="PIRSF500136">
    <property type="entry name" value="UDP_ManNAc_DH"/>
    <property type="match status" value="1"/>
</dbReference>
<keyword evidence="7" id="KW-1185">Reference proteome</keyword>
<dbReference type="InterPro" id="IPR028359">
    <property type="entry name" value="UDP_ManNAc/GlcNAc_DH"/>
</dbReference>
<dbReference type="EMBL" id="HE717023">
    <property type="protein sequence ID" value="CCG46766.1"/>
    <property type="molecule type" value="Genomic_DNA"/>
</dbReference>
<dbReference type="GO" id="GO:0016616">
    <property type="term" value="F:oxidoreductase activity, acting on the CH-OH group of donors, NAD or NADP as acceptor"/>
    <property type="evidence" value="ECO:0007669"/>
    <property type="project" value="InterPro"/>
</dbReference>
<dbReference type="NCBIfam" id="TIGR03026">
    <property type="entry name" value="NDP-sugDHase"/>
    <property type="match status" value="1"/>
</dbReference>
<evidence type="ECO:0000256" key="3">
    <source>
        <dbReference type="ARBA" id="ARBA00023027"/>
    </source>
</evidence>
<dbReference type="SMART" id="SM00984">
    <property type="entry name" value="UDPG_MGDP_dh_C"/>
    <property type="match status" value="1"/>
</dbReference>
<dbReference type="GO" id="GO:0051287">
    <property type="term" value="F:NAD binding"/>
    <property type="evidence" value="ECO:0007669"/>
    <property type="project" value="InterPro"/>
</dbReference>
<proteinExistence type="inferred from homology"/>
<dbReference type="InterPro" id="IPR036220">
    <property type="entry name" value="UDP-Glc/GDP-Man_DH_C_sf"/>
</dbReference>
<dbReference type="Proteomes" id="UP000007397">
    <property type="component" value="Chromosome"/>
</dbReference>
<dbReference type="InterPro" id="IPR014026">
    <property type="entry name" value="UDP-Glc/GDP-Man_DH_dimer"/>
</dbReference>
<evidence type="ECO:0000256" key="1">
    <source>
        <dbReference type="ARBA" id="ARBA00006601"/>
    </source>
</evidence>
<dbReference type="PANTHER" id="PTHR43491:SF2">
    <property type="entry name" value="UDP-N-ACETYL-D-MANNOSAMINE DEHYDROGENASE"/>
    <property type="match status" value="1"/>
</dbReference>
<dbReference type="KEGG" id="hhd:HBHAL_4426"/>
<dbReference type="InterPro" id="IPR008927">
    <property type="entry name" value="6-PGluconate_DH-like_C_sf"/>
</dbReference>
<dbReference type="RefSeq" id="WP_014644651.1">
    <property type="nucleotide sequence ID" value="NC_017668.1"/>
</dbReference>
<dbReference type="InterPro" id="IPR014027">
    <property type="entry name" value="UDP-Glc/GDP-Man_DH_C"/>
</dbReference>
<protein>
    <submittedName>
        <fullName evidence="6">UDP-N-acetyl-D-mannosamine dehydrogenase</fullName>
    </submittedName>
</protein>
<dbReference type="HOGENOM" id="CLU_023810_3_2_9"/>
<evidence type="ECO:0000256" key="4">
    <source>
        <dbReference type="PIRNR" id="PIRNR000124"/>
    </source>
</evidence>
<evidence type="ECO:0000313" key="6">
    <source>
        <dbReference type="EMBL" id="CCG46766.1"/>
    </source>
</evidence>
<dbReference type="InterPro" id="IPR036291">
    <property type="entry name" value="NAD(P)-bd_dom_sf"/>
</dbReference>
<dbReference type="Gene3D" id="3.40.50.720">
    <property type="entry name" value="NAD(P)-binding Rossmann-like Domain"/>
    <property type="match status" value="2"/>
</dbReference>
<evidence type="ECO:0000259" key="5">
    <source>
        <dbReference type="SMART" id="SM00984"/>
    </source>
</evidence>
<dbReference type="eggNOG" id="COG0677">
    <property type="taxonomic scope" value="Bacteria"/>
</dbReference>
<reference evidence="6 7" key="1">
    <citation type="journal article" date="2013" name="Environ. Microbiol.">
        <title>Chloride and organic osmolytes: a hybrid strategy to cope with elevated salinities by the moderately halophilic, chloride-dependent bacterium Halobacillus halophilus.</title>
        <authorList>
            <person name="Saum S.H."/>
            <person name="Pfeiffer F."/>
            <person name="Palm P."/>
            <person name="Rampp M."/>
            <person name="Schuster S.C."/>
            <person name="Muller V."/>
            <person name="Oesterhelt D."/>
        </authorList>
    </citation>
    <scope>NUCLEOTIDE SEQUENCE [LARGE SCALE GENOMIC DNA]</scope>
    <source>
        <strain evidence="7">ATCC 35676 / DSM 2266 / JCM 20832 / KCTC 3685 / LMG 17431 / NBRC 102448 / NCIMB 2269</strain>
    </source>
</reference>
<name>I0JRJ5_HALH3</name>
<comment type="similarity">
    <text evidence="1 4">Belongs to the UDP-glucose/GDP-mannose dehydrogenase family.</text>
</comment>